<proteinExistence type="predicted"/>
<evidence type="ECO:0000313" key="2">
    <source>
        <dbReference type="Proteomes" id="UP000016057"/>
    </source>
</evidence>
<reference evidence="1 2" key="1">
    <citation type="journal article" date="2013" name="Genome Announc.">
        <title>Draft Genome Sequence of Catellicoccus marimammalium, a Novel Species Commonly Found in Gull Feces.</title>
        <authorList>
            <person name="Weigand M.R."/>
            <person name="Ryu H."/>
            <person name="Bozcek L."/>
            <person name="Konstantinidis K.T."/>
            <person name="Santo Domingo J.W."/>
        </authorList>
    </citation>
    <scope>NUCLEOTIDE SEQUENCE [LARGE SCALE GENOMIC DNA]</scope>
    <source>
        <strain evidence="1 2">M35/04/3</strain>
    </source>
</reference>
<dbReference type="Proteomes" id="UP000016057">
    <property type="component" value="Unassembled WGS sequence"/>
</dbReference>
<accession>K8Z9D1</accession>
<comment type="caution">
    <text evidence="1">The sequence shown here is derived from an EMBL/GenBank/DDBJ whole genome shotgun (WGS) entry which is preliminary data.</text>
</comment>
<protein>
    <submittedName>
        <fullName evidence="1">Uncharacterized protein</fullName>
    </submittedName>
</protein>
<dbReference type="RefSeq" id="WP_009488852.1">
    <property type="nucleotide sequence ID" value="NZ_AMYT01000011.1"/>
</dbReference>
<sequence length="280" mass="33146">MSVTRDIEQKLDHEAALLEEELRYTAELKTMITTEQLTESYQSFCHCLTDFRAELFKKEQEYLYFFSNINRQLKMDEFFTIDLKNPSLRYDHKDICFSMLFYYTTQGKCEISFEHCGIDLLTVLTVDMLEKKASVRTGDLLHLAADIKIKSFVIRYLNAVMQQLEGIGFVIEKESKEVIDPFLTYQTLSFEILPAWTEKEMDRLFIASTTGDLTYNNETFDYRDMTLTLDKENSIQLKTDPKMTKVQMKNEKEEIYLFDLLGQYPELELFFAQRIYNVQK</sequence>
<organism evidence="1 2">
    <name type="scientific">Catellicoccus marimammalium M35/04/3</name>
    <dbReference type="NCBI Taxonomy" id="1234409"/>
    <lineage>
        <taxon>Bacteria</taxon>
        <taxon>Bacillati</taxon>
        <taxon>Bacillota</taxon>
        <taxon>Bacilli</taxon>
        <taxon>Lactobacillales</taxon>
        <taxon>Enterococcaceae</taxon>
        <taxon>Catellicoccus</taxon>
    </lineage>
</organism>
<gene>
    <name evidence="1" type="ORF">C683_0400</name>
</gene>
<evidence type="ECO:0000313" key="1">
    <source>
        <dbReference type="EMBL" id="EKU27619.1"/>
    </source>
</evidence>
<dbReference type="AlphaFoldDB" id="K8Z9D1"/>
<name>K8Z9D1_9ENTE</name>
<dbReference type="EMBL" id="AMYT01000011">
    <property type="protein sequence ID" value="EKU27619.1"/>
    <property type="molecule type" value="Genomic_DNA"/>
</dbReference>
<dbReference type="STRING" id="1234409.C683_0400"/>
<keyword evidence="2" id="KW-1185">Reference proteome</keyword>